<evidence type="ECO:0000259" key="1">
    <source>
        <dbReference type="Pfam" id="PF00501"/>
    </source>
</evidence>
<evidence type="ECO:0000313" key="3">
    <source>
        <dbReference type="EMBL" id="QUJ76788.1"/>
    </source>
</evidence>
<proteinExistence type="predicted"/>
<dbReference type="InterPro" id="IPR025110">
    <property type="entry name" value="AMP-bd_C"/>
</dbReference>
<dbReference type="AlphaFoldDB" id="A0A975PMG9"/>
<feature type="domain" description="AMP-dependent synthetase/ligase" evidence="1">
    <location>
        <begin position="10"/>
        <end position="343"/>
    </location>
</feature>
<dbReference type="GO" id="GO:0005737">
    <property type="term" value="C:cytoplasm"/>
    <property type="evidence" value="ECO:0007669"/>
    <property type="project" value="TreeGrafter"/>
</dbReference>
<keyword evidence="4" id="KW-1185">Reference proteome</keyword>
<dbReference type="PANTHER" id="PTHR45527:SF1">
    <property type="entry name" value="FATTY ACID SYNTHASE"/>
    <property type="match status" value="1"/>
</dbReference>
<dbReference type="SUPFAM" id="SSF56801">
    <property type="entry name" value="Acetyl-CoA synthetase-like"/>
    <property type="match status" value="1"/>
</dbReference>
<dbReference type="InterPro" id="IPR000873">
    <property type="entry name" value="AMP-dep_synth/lig_dom"/>
</dbReference>
<dbReference type="GO" id="GO:0043041">
    <property type="term" value="P:amino acid activation for nonribosomal peptide biosynthetic process"/>
    <property type="evidence" value="ECO:0007669"/>
    <property type="project" value="TreeGrafter"/>
</dbReference>
<dbReference type="InterPro" id="IPR020845">
    <property type="entry name" value="AMP-binding_CS"/>
</dbReference>
<dbReference type="PROSITE" id="PS00455">
    <property type="entry name" value="AMP_BINDING"/>
    <property type="match status" value="1"/>
</dbReference>
<feature type="domain" description="AMP-binding enzyme C-terminal" evidence="2">
    <location>
        <begin position="397"/>
        <end position="470"/>
    </location>
</feature>
<name>A0A975PMG9_9RHOB</name>
<dbReference type="Gene3D" id="3.40.50.12780">
    <property type="entry name" value="N-terminal domain of ligase-like"/>
    <property type="match status" value="1"/>
</dbReference>
<dbReference type="EMBL" id="CP073581">
    <property type="protein sequence ID" value="QUJ76788.1"/>
    <property type="molecule type" value="Genomic_DNA"/>
</dbReference>
<sequence length="535" mass="56957">MAETSLFDAFARQATRTPDLTALEDGAICLSYAELLARVQSCAAGLAARGVQPGNHVAILLPRSWRLVVATLAILRCGAVVVPLDPQSPHGRLQQMIATGACGLVVTARADIAFGDTPVVRVDDLSVTGTPAPPRVAMTRDDPAFVFFTSGSTGTPKAVVVPQRAVLRLGQQGYTPLSPGRRFASLSNPAFDAINFDIWAPLLTGGVCVIIAPEDAAEFPRIAKALTDARIETLFLTVALFNAIVATMPAAFSTLKTVLIGGERISTRTVMQWYDDNPASECVIHNVYGPTECATFSLCCAIGRDNTRADAPIGRPLPGTRVHIEAATGELWIGGDAVGLGYYGQPDLTAAAFVRHEGQIHYRTGDRVTLNDDGTVHFVGRIGRQAKIRGFRVEPGEIETTLERHPAISQAYVHVHTSEDAPAQLHGYLIVSDALSYAALRDFMQHELPTYMVPHLLFRVAAFPMNANGKVDAAALAATAPDAWKPEASDTPEGPDLAALLALAATLLERQDLTGNDTFLTGGATACAHSFSSMR</sequence>
<evidence type="ECO:0000313" key="4">
    <source>
        <dbReference type="Proteomes" id="UP000683291"/>
    </source>
</evidence>
<dbReference type="NCBIfam" id="TIGR01733">
    <property type="entry name" value="AA-adenyl-dom"/>
    <property type="match status" value="1"/>
</dbReference>
<dbReference type="Gene3D" id="3.30.300.30">
    <property type="match status" value="1"/>
</dbReference>
<protein>
    <submittedName>
        <fullName evidence="3">Amino acid adenylation domain-containing protein</fullName>
    </submittedName>
</protein>
<dbReference type="Proteomes" id="UP000683291">
    <property type="component" value="Chromosome 1"/>
</dbReference>
<dbReference type="InterPro" id="IPR045851">
    <property type="entry name" value="AMP-bd_C_sf"/>
</dbReference>
<dbReference type="PANTHER" id="PTHR45527">
    <property type="entry name" value="NONRIBOSOMAL PEPTIDE SYNTHETASE"/>
    <property type="match status" value="1"/>
</dbReference>
<dbReference type="InterPro" id="IPR010071">
    <property type="entry name" value="AA_adenyl_dom"/>
</dbReference>
<dbReference type="GO" id="GO:0031177">
    <property type="term" value="F:phosphopantetheine binding"/>
    <property type="evidence" value="ECO:0007669"/>
    <property type="project" value="TreeGrafter"/>
</dbReference>
<dbReference type="Pfam" id="PF00501">
    <property type="entry name" value="AMP-binding"/>
    <property type="match status" value="1"/>
</dbReference>
<gene>
    <name evidence="3" type="ORF">KDD17_01615</name>
</gene>
<dbReference type="InterPro" id="IPR042099">
    <property type="entry name" value="ANL_N_sf"/>
</dbReference>
<dbReference type="KEGG" id="sual:KDD17_01615"/>
<reference evidence="3" key="1">
    <citation type="submission" date="2021-04" db="EMBL/GenBank/DDBJ databases">
        <title>Complete genome sequence for Sulfitobacter sp. strain JK7-1.</title>
        <authorList>
            <person name="Park S.-J."/>
        </authorList>
    </citation>
    <scope>NUCLEOTIDE SEQUENCE</scope>
    <source>
        <strain evidence="3">JK7-1</strain>
    </source>
</reference>
<organism evidence="3 4">
    <name type="scientific">Sulfitobacter albidus</name>
    <dbReference type="NCBI Taxonomy" id="2829501"/>
    <lineage>
        <taxon>Bacteria</taxon>
        <taxon>Pseudomonadati</taxon>
        <taxon>Pseudomonadota</taxon>
        <taxon>Alphaproteobacteria</taxon>
        <taxon>Rhodobacterales</taxon>
        <taxon>Roseobacteraceae</taxon>
        <taxon>Sulfitobacter</taxon>
    </lineage>
</organism>
<dbReference type="GO" id="GO:0044550">
    <property type="term" value="P:secondary metabolite biosynthetic process"/>
    <property type="evidence" value="ECO:0007669"/>
    <property type="project" value="TreeGrafter"/>
</dbReference>
<dbReference type="RefSeq" id="WP_212704985.1">
    <property type="nucleotide sequence ID" value="NZ_CP073581.1"/>
</dbReference>
<evidence type="ECO:0000259" key="2">
    <source>
        <dbReference type="Pfam" id="PF13193"/>
    </source>
</evidence>
<dbReference type="Pfam" id="PF13193">
    <property type="entry name" value="AMP-binding_C"/>
    <property type="match status" value="1"/>
</dbReference>
<accession>A0A975PMG9</accession>